<evidence type="ECO:0000313" key="7">
    <source>
        <dbReference type="EMBL" id="ASQ30198.1"/>
    </source>
</evidence>
<protein>
    <submittedName>
        <fullName evidence="7">Transporter, LysE family</fullName>
    </submittedName>
</protein>
<proteinExistence type="predicted"/>
<dbReference type="PANTHER" id="PTHR30086:SF5">
    <property type="entry name" value="HOMOGENTISATE EXPORT PROTEIN"/>
    <property type="match status" value="1"/>
</dbReference>
<keyword evidence="2" id="KW-1003">Cell membrane</keyword>
<name>A0A222MX03_9BACT</name>
<evidence type="ECO:0000313" key="8">
    <source>
        <dbReference type="Proteomes" id="UP000201169"/>
    </source>
</evidence>
<feature type="transmembrane region" description="Helical" evidence="6">
    <location>
        <begin position="134"/>
        <end position="154"/>
    </location>
</feature>
<keyword evidence="8" id="KW-1185">Reference proteome</keyword>
<evidence type="ECO:0000256" key="1">
    <source>
        <dbReference type="ARBA" id="ARBA00004651"/>
    </source>
</evidence>
<gene>
    <name evidence="7" type="ORF">CAV_0531</name>
</gene>
<keyword evidence="3 6" id="KW-0812">Transmembrane</keyword>
<dbReference type="PANTHER" id="PTHR30086">
    <property type="entry name" value="ARGININE EXPORTER PROTEIN ARGO"/>
    <property type="match status" value="1"/>
</dbReference>
<evidence type="ECO:0000256" key="2">
    <source>
        <dbReference type="ARBA" id="ARBA00022475"/>
    </source>
</evidence>
<reference evidence="7 8" key="1">
    <citation type="submission" date="2017-07" db="EMBL/GenBank/DDBJ databases">
        <title>Analysis of two Campylobacter avium genomes and identification of a novel hippuricase gene.</title>
        <authorList>
            <person name="Miller W.G."/>
            <person name="Chapman M.H."/>
            <person name="Yee E."/>
            <person name="Revez J."/>
            <person name="Bono J.L."/>
            <person name="Rossi M."/>
        </authorList>
    </citation>
    <scope>NUCLEOTIDE SEQUENCE [LARGE SCALE GENOMIC DNA]</scope>
    <source>
        <strain evidence="7 8">LMG 24591</strain>
    </source>
</reference>
<evidence type="ECO:0000256" key="3">
    <source>
        <dbReference type="ARBA" id="ARBA00022692"/>
    </source>
</evidence>
<dbReference type="EMBL" id="CP022347">
    <property type="protein sequence ID" value="ASQ30198.1"/>
    <property type="molecule type" value="Genomic_DNA"/>
</dbReference>
<comment type="subcellular location">
    <subcellularLocation>
        <location evidence="1">Cell membrane</location>
        <topology evidence="1">Multi-pass membrane protein</topology>
    </subcellularLocation>
</comment>
<dbReference type="RefSeq" id="WP_169711632.1">
    <property type="nucleotide sequence ID" value="NZ_CP022347.1"/>
</dbReference>
<dbReference type="Pfam" id="PF01810">
    <property type="entry name" value="LysE"/>
    <property type="match status" value="1"/>
</dbReference>
<dbReference type="Proteomes" id="UP000201169">
    <property type="component" value="Chromosome"/>
</dbReference>
<keyword evidence="4 6" id="KW-1133">Transmembrane helix</keyword>
<dbReference type="GO" id="GO:0005886">
    <property type="term" value="C:plasma membrane"/>
    <property type="evidence" value="ECO:0007669"/>
    <property type="project" value="UniProtKB-SubCell"/>
</dbReference>
<evidence type="ECO:0000256" key="5">
    <source>
        <dbReference type="ARBA" id="ARBA00023136"/>
    </source>
</evidence>
<dbReference type="GO" id="GO:0042970">
    <property type="term" value="F:homoserine transmembrane transporter activity"/>
    <property type="evidence" value="ECO:0007669"/>
    <property type="project" value="TreeGrafter"/>
</dbReference>
<dbReference type="AlphaFoldDB" id="A0A222MX03"/>
<evidence type="ECO:0000256" key="6">
    <source>
        <dbReference type="SAM" id="Phobius"/>
    </source>
</evidence>
<evidence type="ECO:0000256" key="4">
    <source>
        <dbReference type="ARBA" id="ARBA00022989"/>
    </source>
</evidence>
<feature type="transmembrane region" description="Helical" evidence="6">
    <location>
        <begin position="35"/>
        <end position="56"/>
    </location>
</feature>
<accession>A0A222MX03</accession>
<dbReference type="KEGG" id="cavi:CAV_0531"/>
<feature type="transmembrane region" description="Helical" evidence="6">
    <location>
        <begin position="63"/>
        <end position="81"/>
    </location>
</feature>
<keyword evidence="5 6" id="KW-0472">Membrane</keyword>
<dbReference type="InterPro" id="IPR001123">
    <property type="entry name" value="LeuE-type"/>
</dbReference>
<feature type="transmembrane region" description="Helical" evidence="6">
    <location>
        <begin position="101"/>
        <end position="122"/>
    </location>
</feature>
<organism evidence="7 8">
    <name type="scientific">Campylobacter avium LMG 24591</name>
    <dbReference type="NCBI Taxonomy" id="522484"/>
    <lineage>
        <taxon>Bacteria</taxon>
        <taxon>Pseudomonadati</taxon>
        <taxon>Campylobacterota</taxon>
        <taxon>Epsilonproteobacteria</taxon>
        <taxon>Campylobacterales</taxon>
        <taxon>Campylobacteraceae</taxon>
        <taxon>Campylobacter</taxon>
    </lineage>
</organism>
<feature type="transmembrane region" description="Helical" evidence="6">
    <location>
        <begin position="166"/>
        <end position="187"/>
    </location>
</feature>
<sequence>MIFIITIACVSFLPGLCMNLALSLGLSVGFKNTLYMMFGELLSLLLVILLCAYSLSFIAQYELFFKIFKILSSIFLLYIAYTLLKAKFAEAECVISNKAKFVLFAQGFMATISNPKAWIFMLSILPKFISLSNIYILSAIILLIEFSALCTYALGGYAFRFFLKDYAHILAKISALCVALMSFYILYDL</sequence>